<proteinExistence type="predicted"/>
<dbReference type="InterPro" id="IPR005561">
    <property type="entry name" value="ANTAR"/>
</dbReference>
<reference evidence="2 3" key="1">
    <citation type="submission" date="2022-02" db="EMBL/GenBank/DDBJ databases">
        <title>Draft genome sequence of Mezorhizobium retamae strain IRAMC:0171 isolated from Retama raetam nodules.</title>
        <authorList>
            <person name="Bengaied R."/>
            <person name="Sbissi I."/>
            <person name="Huber K."/>
            <person name="Ghodbane F."/>
            <person name="Nouioui I."/>
            <person name="Tarhouni M."/>
            <person name="Gtari M."/>
        </authorList>
    </citation>
    <scope>NUCLEOTIDE SEQUENCE [LARGE SCALE GENOMIC DNA]</scope>
    <source>
        <strain evidence="2 3">IRAMC:0171</strain>
    </source>
</reference>
<evidence type="ECO:0000313" key="2">
    <source>
        <dbReference type="EMBL" id="MCG7508486.1"/>
    </source>
</evidence>
<organism evidence="2 3">
    <name type="scientific">Mesorhizobium retamae</name>
    <dbReference type="NCBI Taxonomy" id="2912854"/>
    <lineage>
        <taxon>Bacteria</taxon>
        <taxon>Pseudomonadati</taxon>
        <taxon>Pseudomonadota</taxon>
        <taxon>Alphaproteobacteria</taxon>
        <taxon>Hyphomicrobiales</taxon>
        <taxon>Phyllobacteriaceae</taxon>
        <taxon>Mesorhizobium</taxon>
    </lineage>
</organism>
<gene>
    <name evidence="2" type="ORF">L4923_25940</name>
</gene>
<dbReference type="PIRSF" id="PIRSF036382">
    <property type="entry name" value="RR_antiterm"/>
    <property type="match status" value="1"/>
</dbReference>
<dbReference type="Pfam" id="PF03861">
    <property type="entry name" value="ANTAR"/>
    <property type="match status" value="1"/>
</dbReference>
<dbReference type="InterPro" id="IPR008327">
    <property type="entry name" value="Sig_transdc_resp-reg_antiterm"/>
</dbReference>
<dbReference type="Gene3D" id="3.40.50.2300">
    <property type="match status" value="1"/>
</dbReference>
<dbReference type="Gene3D" id="1.10.10.10">
    <property type="entry name" value="Winged helix-like DNA-binding domain superfamily/Winged helix DNA-binding domain"/>
    <property type="match status" value="1"/>
</dbReference>
<dbReference type="InterPro" id="IPR036388">
    <property type="entry name" value="WH-like_DNA-bd_sf"/>
</dbReference>
<dbReference type="RefSeq" id="WP_239369996.1">
    <property type="nucleotide sequence ID" value="NZ_JAKREW010000044.1"/>
</dbReference>
<dbReference type="InterPro" id="IPR049021">
    <property type="entry name" value="AmiR_N"/>
</dbReference>
<dbReference type="PROSITE" id="PS50921">
    <property type="entry name" value="ANTAR"/>
    <property type="match status" value="1"/>
</dbReference>
<dbReference type="Pfam" id="PF21332">
    <property type="entry name" value="AmiR_N"/>
    <property type="match status" value="1"/>
</dbReference>
<protein>
    <submittedName>
        <fullName evidence="2">ANTAR domain-containing protein</fullName>
    </submittedName>
</protein>
<dbReference type="Proteomes" id="UP001201701">
    <property type="component" value="Unassembled WGS sequence"/>
</dbReference>
<feature type="domain" description="ANTAR" evidence="1">
    <location>
        <begin position="127"/>
        <end position="188"/>
    </location>
</feature>
<accession>A0ABS9QM09</accession>
<dbReference type="EMBL" id="JAKREW010000044">
    <property type="protein sequence ID" value="MCG7508486.1"/>
    <property type="molecule type" value="Genomic_DNA"/>
</dbReference>
<evidence type="ECO:0000259" key="1">
    <source>
        <dbReference type="PROSITE" id="PS50921"/>
    </source>
</evidence>
<dbReference type="InterPro" id="IPR011006">
    <property type="entry name" value="CheY-like_superfamily"/>
</dbReference>
<sequence length="207" mass="22602">MSTLKRILDDLRQARVLVLHPRDEDGSALVDHLKRLGCDVKAMWPPPATLPADIDAVFLQVSDKAIDPLVSLLDGTKAAVIAIVTYESPTSLKAIVDLNAHGVLTKPLRQLGVLTQFTLARYRVGYESRLVNKVRKLEDTLKGRRAIEKAVKILTELNGIEEDAAYKLIRDQATSKRVAIVAVAESIISASEAMRAFGLTVSGPLKV</sequence>
<keyword evidence="3" id="KW-1185">Reference proteome</keyword>
<dbReference type="SMART" id="SM01012">
    <property type="entry name" value="ANTAR"/>
    <property type="match status" value="1"/>
</dbReference>
<name>A0ABS9QM09_9HYPH</name>
<comment type="caution">
    <text evidence="2">The sequence shown here is derived from an EMBL/GenBank/DDBJ whole genome shotgun (WGS) entry which is preliminary data.</text>
</comment>
<dbReference type="SUPFAM" id="SSF52172">
    <property type="entry name" value="CheY-like"/>
    <property type="match status" value="1"/>
</dbReference>
<evidence type="ECO:0000313" key="3">
    <source>
        <dbReference type="Proteomes" id="UP001201701"/>
    </source>
</evidence>